<feature type="region of interest" description="Disordered" evidence="1">
    <location>
        <begin position="889"/>
        <end position="1048"/>
    </location>
</feature>
<evidence type="ECO:0000256" key="1">
    <source>
        <dbReference type="SAM" id="MobiDB-lite"/>
    </source>
</evidence>
<feature type="region of interest" description="Disordered" evidence="1">
    <location>
        <begin position="624"/>
        <end position="668"/>
    </location>
</feature>
<evidence type="ECO:0000259" key="4">
    <source>
        <dbReference type="SMART" id="SM00736"/>
    </source>
</evidence>
<evidence type="ECO:0000313" key="6">
    <source>
        <dbReference type="Proteomes" id="UP000294003"/>
    </source>
</evidence>
<keyword evidence="2" id="KW-0472">Membrane</keyword>
<feature type="transmembrane region" description="Helical" evidence="2">
    <location>
        <begin position="460"/>
        <end position="481"/>
    </location>
</feature>
<reference evidence="5 6" key="1">
    <citation type="submission" date="2018-06" db="EMBL/GenBank/DDBJ databases">
        <title>Complete Genomes of Monosporascus.</title>
        <authorList>
            <person name="Robinson A.J."/>
            <person name="Natvig D.O."/>
        </authorList>
    </citation>
    <scope>NUCLEOTIDE SEQUENCE [LARGE SCALE GENOMIC DNA]</scope>
    <source>
        <strain evidence="5 6">CBS 609.92</strain>
    </source>
</reference>
<dbReference type="SMART" id="SM00736">
    <property type="entry name" value="CADG"/>
    <property type="match status" value="1"/>
</dbReference>
<organism evidence="5 6">
    <name type="scientific">Monosporascus cannonballus</name>
    <dbReference type="NCBI Taxonomy" id="155416"/>
    <lineage>
        <taxon>Eukaryota</taxon>
        <taxon>Fungi</taxon>
        <taxon>Dikarya</taxon>
        <taxon>Ascomycota</taxon>
        <taxon>Pezizomycotina</taxon>
        <taxon>Sordariomycetes</taxon>
        <taxon>Xylariomycetidae</taxon>
        <taxon>Xylariales</taxon>
        <taxon>Xylariales incertae sedis</taxon>
        <taxon>Monosporascus</taxon>
    </lineage>
</organism>
<dbReference type="InterPro" id="IPR006644">
    <property type="entry name" value="Cadg"/>
</dbReference>
<proteinExistence type="predicted"/>
<evidence type="ECO:0000256" key="3">
    <source>
        <dbReference type="SAM" id="SignalP"/>
    </source>
</evidence>
<dbReference type="EMBL" id="QJNS01000433">
    <property type="protein sequence ID" value="RYO77764.1"/>
    <property type="molecule type" value="Genomic_DNA"/>
</dbReference>
<dbReference type="SUPFAM" id="SSF49313">
    <property type="entry name" value="Cadherin-like"/>
    <property type="match status" value="4"/>
</dbReference>
<feature type="compositionally biased region" description="Low complexity" evidence="1">
    <location>
        <begin position="958"/>
        <end position="973"/>
    </location>
</feature>
<gene>
    <name evidence="5" type="ORF">DL762_009054</name>
</gene>
<keyword evidence="3" id="KW-0732">Signal</keyword>
<dbReference type="Pfam" id="PF05345">
    <property type="entry name" value="He_PIG"/>
    <property type="match status" value="1"/>
</dbReference>
<evidence type="ECO:0000313" key="5">
    <source>
        <dbReference type="EMBL" id="RYO77764.1"/>
    </source>
</evidence>
<feature type="chain" id="PRO_5046878370" description="Dystroglycan-type cadherin-like domain-containing protein" evidence="3">
    <location>
        <begin position="30"/>
        <end position="1048"/>
    </location>
</feature>
<dbReference type="InterPro" id="IPR013783">
    <property type="entry name" value="Ig-like_fold"/>
</dbReference>
<dbReference type="Gene3D" id="2.60.40.10">
    <property type="entry name" value="Immunoglobulins"/>
    <property type="match status" value="4"/>
</dbReference>
<accession>A0ABY0GV63</accession>
<feature type="signal peptide" evidence="3">
    <location>
        <begin position="1"/>
        <end position="29"/>
    </location>
</feature>
<feature type="compositionally biased region" description="Polar residues" evidence="1">
    <location>
        <begin position="683"/>
        <end position="704"/>
    </location>
</feature>
<keyword evidence="2" id="KW-1133">Transmembrane helix</keyword>
<feature type="compositionally biased region" description="Acidic residues" evidence="1">
    <location>
        <begin position="1024"/>
        <end position="1034"/>
    </location>
</feature>
<keyword evidence="2" id="KW-0812">Transmembrane</keyword>
<sequence>MVAAAGRALPGQLLLLAGVALPLIEVAGAVPVDYFPLNSQLPPVARPAEPFSFVFSPLTFSSPYPMTYSLRGAPAWLSVDNDARRLFGTPGDEYNGDDRDKAVVGVPFELIVRDATGAAAAKAMLVVSRNRAPAVEVPLAEQIAAMGAYSAPSSLLLYPSRTFSFAFSKGTFHASDDEVSNLNYYAASGNNAPLPSWMSFDAETLTFSGTTPAVESLVQPPQTFGFQLVASDVVGFSSASIPFSIVIGNHELTVDEALVKLNASHGKPFEYTGLPETLKIGKRPLTPEEVTSIEVLDLPEWLGFDTETWKLSGTPDATADKYADTLNVTLMIEMNMNIFVSDLPDIHVTTGKDLSFDLKKYLFDPQGIDISIEGQPESPWIILDSASGKLSGTAPESHAATYATDITITFKATSKRSNDTDTRTMILHVVDLSATGPTPEPTTAPPPKDVEDDTSRRKRLWLLLPFLLLICAIAILTLFHLRRRRRHIGKTDIMEVSAPIPSSFVNHGSGGSSLQDMRKMLDMGPPGTGDAGLQPHALTLYSDRRHSRSDGALVQPRYSWLARQPGMMDERSLLSDASLGEGDLHVAEARLPGLARTTHDDPYGKRLMLDVPVVSEPFSIQPMPEMAYKPSGRRHDLSSSEEDVSSASSPTVGFARSHNRSRSGVGLGLGVSNRLSRVLKRVSGQSGKQRNRHSNLSSSTNQTSRTSILTAALAEQAATTTRNTVVRPTIIHIPGRPGEARQVNRRIDDATPLFSGRSLTRSQRNFNFANETAQGTITDEIPDPSPSPQIYVATARDRDTSLDRLARNSLGIAHKHLILPTQGDLAPRSREPSSVSLEEPNWKAYRETQDPAPPNRWPQSSADDIGTAIGAELSWNKPLHIPPLALVRQREAPETQGKGKGKPSTGTGTGMATPSPEFKTPSSRPTHRRQRSRVLDGFRAAPTIAQMTPSPPPNEALPQPTTATTTTTTTRPLPETPTPASRRPPMDRLNESLPRNKSVRSVASADKGHGKLRDKDAAAKGNEEDVDDGDEGVWEDIRPPDLTFGRGD</sequence>
<comment type="caution">
    <text evidence="5">The sequence shown here is derived from an EMBL/GenBank/DDBJ whole genome shotgun (WGS) entry which is preliminary data.</text>
</comment>
<feature type="region of interest" description="Disordered" evidence="1">
    <location>
        <begin position="681"/>
        <end position="704"/>
    </location>
</feature>
<protein>
    <recommendedName>
        <fullName evidence="4">Dystroglycan-type cadherin-like domain-containing protein</fullName>
    </recommendedName>
</protein>
<dbReference type="Proteomes" id="UP000294003">
    <property type="component" value="Unassembled WGS sequence"/>
</dbReference>
<feature type="compositionally biased region" description="Basic and acidic residues" evidence="1">
    <location>
        <begin position="1006"/>
        <end position="1023"/>
    </location>
</feature>
<feature type="region of interest" description="Disordered" evidence="1">
    <location>
        <begin position="432"/>
        <end position="452"/>
    </location>
</feature>
<feature type="compositionally biased region" description="Pro residues" evidence="1">
    <location>
        <begin position="438"/>
        <end position="447"/>
    </location>
</feature>
<name>A0ABY0GV63_9PEZI</name>
<keyword evidence="6" id="KW-1185">Reference proteome</keyword>
<feature type="domain" description="Dystroglycan-type cadherin-like" evidence="4">
    <location>
        <begin position="147"/>
        <end position="254"/>
    </location>
</feature>
<evidence type="ECO:0000256" key="2">
    <source>
        <dbReference type="SAM" id="Phobius"/>
    </source>
</evidence>
<dbReference type="InterPro" id="IPR015919">
    <property type="entry name" value="Cadherin-like_sf"/>
</dbReference>